<dbReference type="AlphaFoldDB" id="A0A2M8KEG6"/>
<evidence type="ECO:0000313" key="2">
    <source>
        <dbReference type="EMBL" id="PJE58306.1"/>
    </source>
</evidence>
<gene>
    <name evidence="2" type="ORF">COU81_01460</name>
</gene>
<dbReference type="Proteomes" id="UP000231450">
    <property type="component" value="Unassembled WGS sequence"/>
</dbReference>
<reference evidence="3" key="1">
    <citation type="submission" date="2017-09" db="EMBL/GenBank/DDBJ databases">
        <title>Depth-based differentiation of microbial function through sediment-hosted aquifers and enrichment of novel symbionts in the deep terrestrial subsurface.</title>
        <authorList>
            <person name="Probst A.J."/>
            <person name="Ladd B."/>
            <person name="Jarett J.K."/>
            <person name="Geller-Mcgrath D.E."/>
            <person name="Sieber C.M.K."/>
            <person name="Emerson J.B."/>
            <person name="Anantharaman K."/>
            <person name="Thomas B.C."/>
            <person name="Malmstrom R."/>
            <person name="Stieglmeier M."/>
            <person name="Klingl A."/>
            <person name="Woyke T."/>
            <person name="Ryan C.M."/>
            <person name="Banfield J.F."/>
        </authorList>
    </citation>
    <scope>NUCLEOTIDE SEQUENCE [LARGE SCALE GENOMIC DNA]</scope>
</reference>
<evidence type="ECO:0000313" key="3">
    <source>
        <dbReference type="Proteomes" id="UP000231450"/>
    </source>
</evidence>
<protein>
    <submittedName>
        <fullName evidence="2">Uncharacterized protein</fullName>
    </submittedName>
</protein>
<sequence length="296" mass="34000">MDINNLSEAQFNSQLTLAQIKEEARDLLVHRVYADAWKMANDLEKVMRSFIAVKKVNPQIFYDYINILIALKLQALSLYDINEMLKIIKNHLLTAFDIGIDIEDAINIKYQTTPVLVWPEIAQNIIEAMKENNQPIGKSPILLRGDKEPVPPTTTNWLADFDRTYGPDQQNDLAQRQYTGQNSNALKLSEKDKNKLRLLLKFYNDLKPLYIPPDIEQKINEAFKKAEADDNQPQGKQDDQFIPTPTPETSRPIFNSPDNTIDAQDQYREPVDVIPSRNAPRIDGNVIDLKNINRQL</sequence>
<feature type="compositionally biased region" description="Polar residues" evidence="1">
    <location>
        <begin position="247"/>
        <end position="263"/>
    </location>
</feature>
<dbReference type="EMBL" id="PFDW01000032">
    <property type="protein sequence ID" value="PJE58306.1"/>
    <property type="molecule type" value="Genomic_DNA"/>
</dbReference>
<accession>A0A2M8KEG6</accession>
<name>A0A2M8KEG6_9BACT</name>
<proteinExistence type="predicted"/>
<comment type="caution">
    <text evidence="2">The sequence shown here is derived from an EMBL/GenBank/DDBJ whole genome shotgun (WGS) entry which is preliminary data.</text>
</comment>
<feature type="region of interest" description="Disordered" evidence="1">
    <location>
        <begin position="226"/>
        <end position="276"/>
    </location>
</feature>
<evidence type="ECO:0000256" key="1">
    <source>
        <dbReference type="SAM" id="MobiDB-lite"/>
    </source>
</evidence>
<organism evidence="2 3">
    <name type="scientific">Candidatus Portnoybacteria bacterium CG10_big_fil_rev_8_21_14_0_10_36_7</name>
    <dbReference type="NCBI Taxonomy" id="1974812"/>
    <lineage>
        <taxon>Bacteria</taxon>
        <taxon>Candidatus Portnoyibacteriota</taxon>
    </lineage>
</organism>